<dbReference type="Pfam" id="PF08550">
    <property type="entry name" value="GATA_AreA"/>
    <property type="match status" value="1"/>
</dbReference>
<organism evidence="3 4">
    <name type="scientific">Arthrobotrys conoides</name>
    <dbReference type="NCBI Taxonomy" id="74498"/>
    <lineage>
        <taxon>Eukaryota</taxon>
        <taxon>Fungi</taxon>
        <taxon>Dikarya</taxon>
        <taxon>Ascomycota</taxon>
        <taxon>Pezizomycotina</taxon>
        <taxon>Orbiliomycetes</taxon>
        <taxon>Orbiliales</taxon>
        <taxon>Orbiliaceae</taxon>
        <taxon>Arthrobotrys</taxon>
    </lineage>
</organism>
<evidence type="ECO:0000259" key="2">
    <source>
        <dbReference type="Pfam" id="PF08550"/>
    </source>
</evidence>
<feature type="compositionally biased region" description="Polar residues" evidence="1">
    <location>
        <begin position="45"/>
        <end position="61"/>
    </location>
</feature>
<proteinExistence type="predicted"/>
<dbReference type="AlphaFoldDB" id="A0AAN8RUS1"/>
<feature type="region of interest" description="Disordered" evidence="1">
    <location>
        <begin position="41"/>
        <end position="61"/>
    </location>
</feature>
<dbReference type="InterPro" id="IPR052292">
    <property type="entry name" value="Glucose_repression_reg"/>
</dbReference>
<dbReference type="Proteomes" id="UP001307849">
    <property type="component" value="Unassembled WGS sequence"/>
</dbReference>
<protein>
    <recommendedName>
        <fullName evidence="2">Nitrogen regulatory protein areA GATA-like domain-containing protein</fullName>
    </recommendedName>
</protein>
<name>A0AAN8RUS1_9PEZI</name>
<comment type="caution">
    <text evidence="3">The sequence shown here is derived from an EMBL/GenBank/DDBJ whole genome shotgun (WGS) entry which is preliminary data.</text>
</comment>
<feature type="region of interest" description="Disordered" evidence="1">
    <location>
        <begin position="240"/>
        <end position="263"/>
    </location>
</feature>
<evidence type="ECO:0000256" key="1">
    <source>
        <dbReference type="SAM" id="MobiDB-lite"/>
    </source>
</evidence>
<dbReference type="GO" id="GO:0007039">
    <property type="term" value="P:protein catabolic process in the vacuole"/>
    <property type="evidence" value="ECO:0007669"/>
    <property type="project" value="TreeGrafter"/>
</dbReference>
<feature type="region of interest" description="Disordered" evidence="1">
    <location>
        <begin position="333"/>
        <end position="357"/>
    </location>
</feature>
<feature type="compositionally biased region" description="Low complexity" evidence="1">
    <location>
        <begin position="333"/>
        <end position="343"/>
    </location>
</feature>
<dbReference type="PANTHER" id="PTHR28051">
    <property type="entry name" value="PROTEIN MTL1-RELATED"/>
    <property type="match status" value="1"/>
</dbReference>
<feature type="compositionally biased region" description="Polar residues" evidence="1">
    <location>
        <begin position="240"/>
        <end position="254"/>
    </location>
</feature>
<sequence length="555" mass="61852">MMAEVQYAPMSYDKFYAPRRSNSEPNFDHLSYLSHKPESFEARMASSSSTATDSPRNSLTSISTVSSCGSYFDSASNQSSIDQYEAEDTFSFPSYDDFSANDSDKPTFIHLEQSIEGDDEEEEGPPSSPTTNSIPQIITTPADLPVTAIDDITLRVEPSRHVDYLSYEWKEEDIWASWRYMIGKRKVYDNAARLENASWRTWMKAKNKLKTVSPEKLNWMKDYDVTWLYGPLSTAPERSSFSISPTSPECSSAPRNPCHKNTKKASILKKRSMSEVLLQRSISSSNLLKQATASIRSQQSQNHHRLSRPVMPNRAVSDYATYPFVSHTAAATTNEGTSKTTSTMESGIQSPSSSRKHIHFNDRVEQCIAVEAKEEDDEMDQDMGFDEEEEDSDEGGLFLNMSNRPKNGSRQNSKGSSSEPQTIQKLPSTTLKAEVEPSELKQSTSSNNLSSLLFGAGASGTTTTTGLGSGTAFMFDEDEDDDPIEWEPKWTTRKDSISLNRNRFGELDDEYGGFAECPPTPPSGNEGIFGRAVDAVNTARDIAHVFWNVGWASRR</sequence>
<dbReference type="GO" id="GO:0005773">
    <property type="term" value="C:vacuole"/>
    <property type="evidence" value="ECO:0007669"/>
    <property type="project" value="GOC"/>
</dbReference>
<feature type="compositionally biased region" description="Acidic residues" evidence="1">
    <location>
        <begin position="373"/>
        <end position="394"/>
    </location>
</feature>
<feature type="region of interest" description="Disordered" evidence="1">
    <location>
        <begin position="373"/>
        <end position="446"/>
    </location>
</feature>
<feature type="region of interest" description="Disordered" evidence="1">
    <location>
        <begin position="115"/>
        <end position="137"/>
    </location>
</feature>
<reference evidence="3 4" key="1">
    <citation type="submission" date="2019-10" db="EMBL/GenBank/DDBJ databases">
        <authorList>
            <person name="Palmer J.M."/>
        </authorList>
    </citation>
    <scope>NUCLEOTIDE SEQUENCE [LARGE SCALE GENOMIC DNA]</scope>
    <source>
        <strain evidence="3 4">TWF506</strain>
    </source>
</reference>
<accession>A0AAN8RUS1</accession>
<feature type="domain" description="Nitrogen regulatory protein areA GATA-like" evidence="2">
    <location>
        <begin position="177"/>
        <end position="204"/>
    </location>
</feature>
<gene>
    <name evidence="3" type="ORF">TWF506_002370</name>
</gene>
<evidence type="ECO:0000313" key="3">
    <source>
        <dbReference type="EMBL" id="KAK6504162.1"/>
    </source>
</evidence>
<feature type="compositionally biased region" description="Acidic residues" evidence="1">
    <location>
        <begin position="115"/>
        <end position="124"/>
    </location>
</feature>
<dbReference type="PANTHER" id="PTHR28051:SF1">
    <property type="entry name" value="PROTEIN MTL1-RELATED"/>
    <property type="match status" value="1"/>
</dbReference>
<feature type="compositionally biased region" description="Polar residues" evidence="1">
    <location>
        <begin position="344"/>
        <end position="353"/>
    </location>
</feature>
<keyword evidence="4" id="KW-1185">Reference proteome</keyword>
<dbReference type="InterPro" id="IPR013860">
    <property type="entry name" value="AreA_GATA"/>
</dbReference>
<dbReference type="EMBL" id="JAVHJM010000010">
    <property type="protein sequence ID" value="KAK6504162.1"/>
    <property type="molecule type" value="Genomic_DNA"/>
</dbReference>
<dbReference type="GO" id="GO:0042149">
    <property type="term" value="P:cellular response to glucose starvation"/>
    <property type="evidence" value="ECO:0007669"/>
    <property type="project" value="TreeGrafter"/>
</dbReference>
<feature type="compositionally biased region" description="Polar residues" evidence="1">
    <location>
        <begin position="400"/>
        <end position="431"/>
    </location>
</feature>
<evidence type="ECO:0000313" key="4">
    <source>
        <dbReference type="Proteomes" id="UP001307849"/>
    </source>
</evidence>